<dbReference type="PANTHER" id="PTHR46771">
    <property type="entry name" value="DETERIN"/>
    <property type="match status" value="1"/>
</dbReference>
<gene>
    <name evidence="10" type="ORF">NHX12_022624</name>
</gene>
<comment type="similarity">
    <text evidence="3">Belongs to the IAP family.</text>
</comment>
<keyword evidence="4" id="KW-0479">Metal-binding</keyword>
<evidence type="ECO:0000256" key="3">
    <source>
        <dbReference type="ARBA" id="ARBA00006672"/>
    </source>
</evidence>
<evidence type="ECO:0000256" key="9">
    <source>
        <dbReference type="SAM" id="MobiDB-lite"/>
    </source>
</evidence>
<dbReference type="GO" id="GO:0032465">
    <property type="term" value="P:regulation of cytokinesis"/>
    <property type="evidence" value="ECO:0007669"/>
    <property type="project" value="InterPro"/>
</dbReference>
<dbReference type="GO" id="GO:0007059">
    <property type="term" value="P:chromosome segregation"/>
    <property type="evidence" value="ECO:0007669"/>
    <property type="project" value="UniProtKB-KW"/>
</dbReference>
<feature type="compositionally biased region" description="Acidic residues" evidence="9">
    <location>
        <begin position="834"/>
        <end position="843"/>
    </location>
</feature>
<feature type="compositionally biased region" description="Basic and acidic residues" evidence="9">
    <location>
        <begin position="605"/>
        <end position="614"/>
    </location>
</feature>
<dbReference type="SUPFAM" id="SSF57924">
    <property type="entry name" value="Inhibitor of apoptosis (IAP) repeat"/>
    <property type="match status" value="1"/>
</dbReference>
<feature type="compositionally biased region" description="Basic and acidic residues" evidence="9">
    <location>
        <begin position="522"/>
        <end position="532"/>
    </location>
</feature>
<evidence type="ECO:0000256" key="7">
    <source>
        <dbReference type="ARBA" id="ARBA00022833"/>
    </source>
</evidence>
<evidence type="ECO:0000256" key="5">
    <source>
        <dbReference type="ARBA" id="ARBA00022776"/>
    </source>
</evidence>
<evidence type="ECO:0000256" key="1">
    <source>
        <dbReference type="ARBA" id="ARBA00004186"/>
    </source>
</evidence>
<feature type="region of interest" description="Disordered" evidence="9">
    <location>
        <begin position="4033"/>
        <end position="4054"/>
    </location>
</feature>
<dbReference type="GO" id="GO:0046872">
    <property type="term" value="F:metal ion binding"/>
    <property type="evidence" value="ECO:0007669"/>
    <property type="project" value="UniProtKB-KW"/>
</dbReference>
<accession>A0A9Q0ETS9</accession>
<feature type="region of interest" description="Disordered" evidence="9">
    <location>
        <begin position="825"/>
        <end position="855"/>
    </location>
</feature>
<feature type="compositionally biased region" description="Low complexity" evidence="9">
    <location>
        <begin position="2359"/>
        <end position="2371"/>
    </location>
</feature>
<evidence type="ECO:0000256" key="4">
    <source>
        <dbReference type="ARBA" id="ARBA00022723"/>
    </source>
</evidence>
<proteinExistence type="inferred from homology"/>
<protein>
    <recommendedName>
        <fullName evidence="12">UBC core domain-containing protein</fullName>
    </recommendedName>
</protein>
<sequence length="4204" mass="452555">MAAAASPGSGGSSSSTAPDWAVLRDGCLRCDEQGLRSLSYHPALNAILAVTSRGSIKVIDGTSGAILQASALHAKPGGRVRCQYFPAVDKVLFVDDYVVGCRKDLNGILLLDTALQPPVSKPEDMVQLELPVTEAQQMLCACQEKVDVSNTEGYDLFITQLKEGVKNTSHETAANHKVAKWATVTLHLPHHVLRLVAGAVVNELKKINQNVAALSVASSIMDRLSYLLASARPELGVGPGRSVDRSLMYSEANRRETFMSWPHAGYRWAQPDPMAQAGFYHQPASTGDDRAMCFTCSVCLVCWEPTDEPWSEHERHSPNCPFVKGEHTQNVPLSVTLATSPAQFPSGADASDKISCYGFGSCPHFLAAATKRGKICIWDVSKMMKVHLKFEINPYDPAILSQIVQRGSDHSQQMLTESRRPTLAWLEESSTCSDLPKLEGDSDDQLEDSDSEEHSRSESVTGQAAQREGMEVSLGVTALSVLQQPEKLQWEVVASVLEDTVKNLEELGANPSLAHQANAKPHGPDNKARDKFQDRHNIPFPCLLAGGLLSYRSPLPAPSPGRRTSDRPPLRTRSPGPPQDSGGPVRMETGVPPSPPQREGGPGPRIKEAEDGKSSGKVFTQINNMMSKGLHEEGFTVPQIIEMEFDTHEQLLLQDPPITYIQQFADAAANLAGPDGHADKQLEEENLYVDSITPCWDGVHLLVGLQPCGVESLSAINQVEALNNLNRLNSALCGQHAAEPLHSSVANGVEGCSSPQTPLILPPAPPHHLHQQQQSRAPGGTGTGGGGYLALYKLNYSTRVVTLDEEPVKVQQIRDPRDAVTSLMLLPPDVLDGREDESEEGAPDEGLHAQGAKGVSSGFGAGGSSAWTACGAPPAESLTGPAVTAASSAASSPKEGRRAAVTGLGHLVVTTQAGYIMILDLSTLEILAKVEPPKKEGSTEETDPFVSVTYCSGTDRLCACTQGGELHFLQIGGVCDDLDDGDMFVDGPLSKGVEQLLEGSKPSSSPSSPGITGVDLLVDQAPTTESLSSLVELTRFETLTPRFSATVPPCWVEHTRTWKLQSDGSSWDEHVFELVLPKACMVGHVDFKFLMNPNITNIPQIQVTLLKNKSPGLGKVSETAVDRQISFPLSPALHANGERNGQPLLYEFPEDMHFMDVEETPGSMLCPFLEDHKEDILCGPVWLASGLDLSGHAGMLSLTSPKLVKGMAGGKYRSFLVHIKAVSDKSAEDSPRPVVRIPSAKPPSTKTHSLSTLLQRAQASKDKASTSKSEPATPSKKPDSLRGCDLLQEVSVTIRRFKKTSIPKERVQRWAMLQFPDFHEKLLSALCKRDDEGPGTEHGQSLILDILCWLAGVYSNGSCSQREGKEGLLAKTRKRLAEIVRVCFFDAGRSIAHKCARFLALCISNGKGNPSQQGLGTDLLKALLDNMPLLPAAATGGSVFWYFVLLNYVKEEDLASCSTACASLLTTVSCQLQDRLTPLEALLQTRYGLYSSPFDPVLFDLEVSGSSCKNSYNGSTGVQSDEIDLSEILSAEGSFTALTGLLEVEPLHFSCISTSDGTRVERDDASMFTVSTFGVTPAVGGLSTGSVGEASTALSSAAQVALQSLSHAMKAKLEAKLHQTTSAAVAAASCLGPIHNSVPSNPASAPGFFIHPSDVIPPTPKTTPLFMTPPLTPPNEAVSAAFSAELAHLFPGSMMEAGPVNLVAYNKNSQKTKTSTMGSGLALAISQASHFLQPPPHQSIIIERMHSGARRFVTLDFGRPVLLTDTLIPTCADLASLSIDIWTLGEEVDGRRLVVATDISTHSLILHDLLPPPVCRFMKITVIGRYGSTNARAKIPLGFYYGHTYILPWEAELKLLHDPLRGESDAAGQPDVDQHLAMMVALQEDIQCRYNLACHRLETLLQNIDLPPLNSANNAQYFLRKPDKAVEEDQRVFLAYQDCIQLQLQLNLAHHAVQRLRVSLGAGRRTPPPGAWGGAGFGAGGRPDARELVQNSSTEQLRTIIRYLLDTLLSLLHSNNGHAVPAVLQSSFHHKACEELFKHLCISGTPKIRLHAGLLLVQLCGAERWWGQFLSNVLQELYNSEQLLIFPQDRVFMLLSCIGQRSLSNSGVLEGLLNLLDSLLSALQQPLSASSRRTEGVLDVPMISWVVMLVSRLLDYVASVEDEASGSKKHLNGKERERSYMGNQWSFINNSLQSQNSSRSSKGNSSLDRLYSRKIRKQLVHHKQQLNLLKAKQKALVEQIEKEKVQSSKGSSYKLLVEQAKLKQATSKAAATKEAPEVEPLPFTLAHERCICVVQKLALFLLSMDFTCHADLLLFVCKVLARIANATRPTIRLCEDILAGELLSPGSLDVMDEVTAGEEGATAGVSSSGSGDLEDSLPPAAPLSLGEGMDDSLVPDIIAGAPPLSSLEKDKDIDFDLLQDLMDVDIDPLDIDLEKDPLAAKVFKPISSTWYDYWGADYGTYGYNPYIGGVGIPVSKPPVAAEKPGSQSLSVSVSQALDARLEVGLEQQAELMLKMMATLQADSILQALTSTSPTVAQAPNGTDDSLLRGLHGGASPPAGGPLIQASSIPMLSACFNKLFSMLQVHHVQLESLLQLWLTLSLNSCSSGNEESGSDIFMFNASRVPTVPLNQASISSFLTVLAWYPNTSLRTWCLVLHSLTLMTNMPACRHGPADGAMQEFLSRLQVHLSPTCPHMFSDFLLRLMHILSTERGCFQAGQGPLDAQVKLLDFTLEQNFEAVSVSTISSVIESATFLVHHYITCSDKVVSRSGSDASSGARACFGGLFANIIRPADAKAACGETTRDQLMFDLLKLVNALVQLPLSGDREFSGRALGPGGAGGGPAADSSASDEEKQIMSQILSALGQCNSSAMAMIIGASGLHLTKHENFHGGLDAISVGDGLFTILTTLSKRATSVQVMLQPILTYMACGYMGRQGSLSTCQLSEPLLWFILRVLDTSEALKAFHDMGGVQLICNNMVTSTRAIVNTARSMVSTIMKFLDTGPGKGPDGSLKARVMTSEPDNAEGLHNFAPLGTINSSSPTAQPAEVLLQATPPHRRARSAAWSYIFLPEEAWCDLTIHLPAAVLLKELHIQPHLASLATCPSSVSVEISADGVNMLPLSTPVITSGLTYIKIQLVKAEVASAVCLRLHRPRDASTLGLSQIKLLGLTAFGNTSSATVNNPFLPSEDQVSKTSIGWLRLLHHCLTHVGDLEATMASAAAPTANLLQTCAALLMSPYCGMHSPNIEAVLLKIGLQSTRVGLKLIDILLRNCAASGTDPSNLNSPLLFGRLNGLSSDSTIDILYQLGTTQDAGTKDRVQALLQWVHDSSRVAAHKRKGPMGGYGGAGVSSPSSTREYGLLMPSPSHLHCVAAILWHSYELPVDYDLPLLLDRELFELLYNWSMSLACNVVLKKAVDSLLCSMCHIHPGYFSLLMSWLGIHARLPLDLTESQLTTLAAAALSPGAIEQLLDSGLPSLLARSLAQLCCSLLAGADLPLPATSQPALAPELAAPVLRFLTEVGNSHAMKDWLGGPEVNTLWTSLLFLLCHSGASSAGFHSAAPPAPAPPPAGATASSPQPSGSRHLSPWQPGPLTTQQRTALENATVLCELFQSAPQRGSVPVSGNISGFIRRLFLQIMLEDEKVTVFLQSPCPLYKGRINATSHVIQHPMYGAGHKYRTLHLPISTTLAEVLDRVSDTPSITDNYSVVVASGLKSQSKRALSTPPRPPSRRVFHLYHNLLPGQPLPAEMTLAQLLTLLYSRRLPQGYRSIDLTVKLGSKVISDPGLSKTDSFKRLRTEKVEQCEMLSSCPEDEPMTPGDEVLDATDESLLETSPVQSPLQVFAGMGGLALIAERLPMLYPDVIQQFPKIEPYRLCPRASPEWHHAPQNGHQMIVPVVPLATLEKTKDSDQFEWVTIEQSGELVYETMSPIPAHSLAAFGLFLRLPGYAEVLLKERKHAQCLLRLVLGVTDDGEGSHILQSPSANVLPTLPFHVLRALFSSTPLTTDDGVLLRRMALEIGAIHLILACLSALSHHAPRVPNAGPNASEPQVSSGHGGGTSEEQQLYWAKGTGFGTGSTASGWDVEQALTKQRLEEEHVTCLLQVLASYINPAGCAGGPASETQTSAESRPHNSAALPAVLQELLSQSCLIPAMSSYLRNDSARAPSSYTRLLITGHITEPGPVAWRSMGRREAGGVVLRRQEEEIPCNVPA</sequence>
<feature type="region of interest" description="Disordered" evidence="9">
    <location>
        <begin position="509"/>
        <end position="532"/>
    </location>
</feature>
<dbReference type="EMBL" id="JANIIK010000038">
    <property type="protein sequence ID" value="KAJ3610532.1"/>
    <property type="molecule type" value="Genomic_DNA"/>
</dbReference>
<keyword evidence="5" id="KW-0132">Cell division</keyword>
<dbReference type="Gene3D" id="1.10.1170.10">
    <property type="entry name" value="Inhibitor Of Apoptosis Protein (2mihbC-IAP-1), Chain A"/>
    <property type="match status" value="1"/>
</dbReference>
<dbReference type="GO" id="GO:0005819">
    <property type="term" value="C:spindle"/>
    <property type="evidence" value="ECO:0007669"/>
    <property type="project" value="UniProtKB-SubCell"/>
</dbReference>
<keyword evidence="6" id="KW-0159">Chromosome partition</keyword>
<comment type="caution">
    <text evidence="10">The sequence shown here is derived from an EMBL/GenBank/DDBJ whole genome shotgun (WGS) entry which is preliminary data.</text>
</comment>
<keyword evidence="5" id="KW-0498">Mitosis</keyword>
<feature type="region of interest" description="Disordered" evidence="9">
    <location>
        <begin position="2359"/>
        <end position="2381"/>
    </location>
</feature>
<comment type="subcellular location">
    <subcellularLocation>
        <location evidence="2">Chromosome</location>
        <location evidence="2">Centromere</location>
    </subcellularLocation>
    <subcellularLocation>
        <location evidence="1">Cytoplasm</location>
        <location evidence="1">Cytoskeleton</location>
        <location evidence="1">Spindle</location>
    </subcellularLocation>
</comment>
<keyword evidence="11" id="KW-1185">Reference proteome</keyword>
<dbReference type="SMART" id="SM00238">
    <property type="entry name" value="BIR"/>
    <property type="match status" value="1"/>
</dbReference>
<keyword evidence="5" id="KW-0131">Cell cycle</keyword>
<dbReference type="Pfam" id="PF12356">
    <property type="entry name" value="BIRC6"/>
    <property type="match status" value="1"/>
</dbReference>
<keyword evidence="7" id="KW-0862">Zinc</keyword>
<feature type="region of interest" description="Disordered" evidence="9">
    <location>
        <begin position="3552"/>
        <end position="3588"/>
    </location>
</feature>
<dbReference type="InterPro" id="IPR001370">
    <property type="entry name" value="BIR_rpt"/>
</dbReference>
<organism evidence="10 11">
    <name type="scientific">Muraenolepis orangiensis</name>
    <name type="common">Patagonian moray cod</name>
    <dbReference type="NCBI Taxonomy" id="630683"/>
    <lineage>
        <taxon>Eukaryota</taxon>
        <taxon>Metazoa</taxon>
        <taxon>Chordata</taxon>
        <taxon>Craniata</taxon>
        <taxon>Vertebrata</taxon>
        <taxon>Euteleostomi</taxon>
        <taxon>Actinopterygii</taxon>
        <taxon>Neopterygii</taxon>
        <taxon>Teleostei</taxon>
        <taxon>Neoteleostei</taxon>
        <taxon>Acanthomorphata</taxon>
        <taxon>Zeiogadaria</taxon>
        <taxon>Gadariae</taxon>
        <taxon>Gadiformes</taxon>
        <taxon>Muraenolepidoidei</taxon>
        <taxon>Muraenolepididae</taxon>
        <taxon>Muraenolepis</taxon>
    </lineage>
</organism>
<evidence type="ECO:0000256" key="6">
    <source>
        <dbReference type="ARBA" id="ARBA00022829"/>
    </source>
</evidence>
<feature type="region of interest" description="Disordered" evidence="9">
    <location>
        <begin position="553"/>
        <end position="615"/>
    </location>
</feature>
<dbReference type="InterPro" id="IPR051190">
    <property type="entry name" value="Baculoviral_IAP"/>
</dbReference>
<feature type="compositionally biased region" description="Acidic residues" evidence="9">
    <location>
        <begin position="441"/>
        <end position="451"/>
    </location>
</feature>
<feature type="non-terminal residue" evidence="10">
    <location>
        <position position="1"/>
    </location>
</feature>
<keyword evidence="8" id="KW-0137">Centromere</keyword>
<dbReference type="FunFam" id="1.10.1170.10:FF:000001">
    <property type="entry name" value="baculoviral IAP repeat-containing protein 6 isoform X1"/>
    <property type="match status" value="1"/>
</dbReference>
<evidence type="ECO:0000313" key="10">
    <source>
        <dbReference type="EMBL" id="KAJ3610532.1"/>
    </source>
</evidence>
<dbReference type="GO" id="GO:0006915">
    <property type="term" value="P:apoptotic process"/>
    <property type="evidence" value="ECO:0007669"/>
    <property type="project" value="InterPro"/>
</dbReference>
<feature type="compositionally biased region" description="Polar residues" evidence="9">
    <location>
        <begin position="1242"/>
        <end position="1258"/>
    </location>
</feature>
<dbReference type="GO" id="GO:0004842">
    <property type="term" value="F:ubiquitin-protein transferase activity"/>
    <property type="evidence" value="ECO:0007669"/>
    <property type="project" value="InterPro"/>
</dbReference>
<dbReference type="CDD" id="cd00022">
    <property type="entry name" value="BIR"/>
    <property type="match status" value="1"/>
</dbReference>
<feature type="region of interest" description="Disordered" evidence="9">
    <location>
        <begin position="1227"/>
        <end position="1281"/>
    </location>
</feature>
<evidence type="ECO:0000313" key="11">
    <source>
        <dbReference type="Proteomes" id="UP001148018"/>
    </source>
</evidence>
<feature type="region of interest" description="Disordered" evidence="9">
    <location>
        <begin position="748"/>
        <end position="782"/>
    </location>
</feature>
<dbReference type="PROSITE" id="PS50143">
    <property type="entry name" value="BIR_REPEAT_2"/>
    <property type="match status" value="1"/>
</dbReference>
<evidence type="ECO:0000256" key="8">
    <source>
        <dbReference type="ARBA" id="ARBA00023328"/>
    </source>
</evidence>
<dbReference type="OrthoDB" id="2196114at2759"/>
<evidence type="ECO:0000256" key="2">
    <source>
        <dbReference type="ARBA" id="ARBA00004584"/>
    </source>
</evidence>
<name>A0A9Q0ETS9_9TELE</name>
<dbReference type="InterPro" id="IPR022103">
    <property type="entry name" value="BIRC6"/>
</dbReference>
<reference evidence="10" key="1">
    <citation type="submission" date="2022-07" db="EMBL/GenBank/DDBJ databases">
        <title>Chromosome-level genome of Muraenolepis orangiensis.</title>
        <authorList>
            <person name="Kim J."/>
        </authorList>
    </citation>
    <scope>NUCLEOTIDE SEQUENCE</scope>
    <source>
        <strain evidence="10">KU_S4_2022</strain>
        <tissue evidence="10">Muscle</tissue>
    </source>
</reference>
<feature type="compositionally biased region" description="Low complexity" evidence="9">
    <location>
        <begin position="3565"/>
        <end position="3576"/>
    </location>
</feature>
<dbReference type="Proteomes" id="UP001148018">
    <property type="component" value="Unassembled WGS sequence"/>
</dbReference>
<evidence type="ECO:0008006" key="12">
    <source>
        <dbReference type="Google" id="ProtNLM"/>
    </source>
</evidence>
<dbReference type="GO" id="GO:0000775">
    <property type="term" value="C:chromosome, centromeric region"/>
    <property type="evidence" value="ECO:0007669"/>
    <property type="project" value="UniProtKB-SubCell"/>
</dbReference>
<feature type="region of interest" description="Disordered" evidence="9">
    <location>
        <begin position="430"/>
        <end position="468"/>
    </location>
</feature>
<dbReference type="PANTHER" id="PTHR46771:SF5">
    <property type="entry name" value="DETERIN"/>
    <property type="match status" value="1"/>
</dbReference>
<dbReference type="Pfam" id="PF00653">
    <property type="entry name" value="BIR"/>
    <property type="match status" value="1"/>
</dbReference>